<dbReference type="InterPro" id="IPR044611">
    <property type="entry name" value="E3A/B/C-like"/>
</dbReference>
<keyword evidence="3" id="KW-0808">Transferase</keyword>
<feature type="active site" description="Glycyl thioester intermediate" evidence="5">
    <location>
        <position position="667"/>
    </location>
</feature>
<proteinExistence type="predicted"/>
<keyword evidence="4 5" id="KW-0833">Ubl conjugation pathway</keyword>
<evidence type="ECO:0000256" key="1">
    <source>
        <dbReference type="ARBA" id="ARBA00000885"/>
    </source>
</evidence>
<dbReference type="Gene3D" id="3.30.2410.10">
    <property type="entry name" value="Hect, E3 ligase catalytic domain"/>
    <property type="match status" value="1"/>
</dbReference>
<dbReference type="InterPro" id="IPR000569">
    <property type="entry name" value="HECT_dom"/>
</dbReference>
<dbReference type="Gene3D" id="3.90.1750.10">
    <property type="entry name" value="Hect, E3 ligase catalytic domains"/>
    <property type="match status" value="1"/>
</dbReference>
<dbReference type="RefSeq" id="XP_014666315.1">
    <property type="nucleotide sequence ID" value="XM_014810829.1"/>
</dbReference>
<evidence type="ECO:0000256" key="2">
    <source>
        <dbReference type="ARBA" id="ARBA00012485"/>
    </source>
</evidence>
<feature type="region of interest" description="Disordered" evidence="6">
    <location>
        <begin position="9"/>
        <end position="28"/>
    </location>
</feature>
<reference evidence="9" key="1">
    <citation type="submission" date="2025-08" db="UniProtKB">
        <authorList>
            <consortium name="RefSeq"/>
        </authorList>
    </citation>
    <scope>IDENTIFICATION</scope>
</reference>
<dbReference type="Proteomes" id="UP000695022">
    <property type="component" value="Unplaced"/>
</dbReference>
<evidence type="ECO:0000313" key="8">
    <source>
        <dbReference type="Proteomes" id="UP000695022"/>
    </source>
</evidence>
<sequence>MTGNLVAISPSRAGGRGGGGAGGGGGGGSGANQYQPIVYPVRKKSVIDLRLDIEKANETKYWKPVQDFYATTFESFLEINAAFRIDPDKDYKTTGDAGIKFDYLYNVYDLLADSDQEVIKSTLKAVIGCLLKDKRFSDTTMIWPHTKDDLRAYIILLQNPIFTHVQTYVVFAHLLREVASLNDYDHHFIVHWFRKVPVVRFKKLITMIHQFVTVRLFPPKDGDLPPMSKCTWWIPSAIKVLALLHAANGVSTPPLINHTEFYNSALDHMDLMAEYYAWQNPSAHPGFSFCQYPFILSITAKRTIMQRDSEQQMIINARRSLVAKVQRRQQPDIGMLFLNLNIRRSELVEDSLNEIQRKSSELKKKLKVTFVGEAGLDMGGLTKEWFLLLTRAIFHPEYGMFIYHNESSVFWFNSIPTTDHYQEFRLVGVLMGLAVYNSTILDIRFPPCCYKKLLNPAVVPANTAGVPLGVCTMTLEDFAQVWPQVAKGLKDLLEYDGDTDEDFGLTFEVSTTEFGTVRTHQLKPGGDTIHVTNENREEYVKLYVDWALNKSIYHQFKAFYLGFHSVCASNALIMLRSDEIEVLVCGSPEFDMEKLKQVAICDGYTKADVTIKMFWDVVLDLPTHLHKSLLLFTTGSDRVPIGGMSEMTFKITRVDANNDMLPMSHTCFNQLVLPDYRNRKVLKHKLIIAISNAEGFGLE</sequence>
<name>A0ABM1E294_PRICU</name>
<evidence type="ECO:0000313" key="9">
    <source>
        <dbReference type="RefSeq" id="XP_014666315.1"/>
    </source>
</evidence>
<dbReference type="PANTHER" id="PTHR45700:SF9">
    <property type="entry name" value="HECT-TYPE E3 UBIQUITIN TRANSFERASE"/>
    <property type="match status" value="1"/>
</dbReference>
<dbReference type="InterPro" id="IPR035983">
    <property type="entry name" value="Hect_E3_ubiquitin_ligase"/>
</dbReference>
<dbReference type="SUPFAM" id="SSF56204">
    <property type="entry name" value="Hect, E3 ligase catalytic domain"/>
    <property type="match status" value="1"/>
</dbReference>
<evidence type="ECO:0000256" key="5">
    <source>
        <dbReference type="PROSITE-ProRule" id="PRU00104"/>
    </source>
</evidence>
<evidence type="ECO:0000259" key="7">
    <source>
        <dbReference type="PROSITE" id="PS50237"/>
    </source>
</evidence>
<gene>
    <name evidence="9" type="primary">LOC106808216</name>
</gene>
<dbReference type="CDD" id="cd00078">
    <property type="entry name" value="HECTc"/>
    <property type="match status" value="1"/>
</dbReference>
<evidence type="ECO:0000256" key="3">
    <source>
        <dbReference type="ARBA" id="ARBA00022679"/>
    </source>
</evidence>
<dbReference type="EC" id="2.3.2.26" evidence="2"/>
<comment type="catalytic activity">
    <reaction evidence="1">
        <text>S-ubiquitinyl-[E2 ubiquitin-conjugating enzyme]-L-cysteine + [acceptor protein]-L-lysine = [E2 ubiquitin-conjugating enzyme]-L-cysteine + N(6)-ubiquitinyl-[acceptor protein]-L-lysine.</text>
        <dbReference type="EC" id="2.3.2.26"/>
    </reaction>
</comment>
<dbReference type="SMART" id="SM00119">
    <property type="entry name" value="HECTc"/>
    <property type="match status" value="1"/>
</dbReference>
<protein>
    <recommendedName>
        <fullName evidence="2">HECT-type E3 ubiquitin transferase</fullName>
        <ecNumber evidence="2">2.3.2.26</ecNumber>
    </recommendedName>
</protein>
<evidence type="ECO:0000256" key="4">
    <source>
        <dbReference type="ARBA" id="ARBA00022786"/>
    </source>
</evidence>
<dbReference type="Gene3D" id="3.30.2160.10">
    <property type="entry name" value="Hect, E3 ligase catalytic domain"/>
    <property type="match status" value="1"/>
</dbReference>
<evidence type="ECO:0000256" key="6">
    <source>
        <dbReference type="SAM" id="MobiDB-lite"/>
    </source>
</evidence>
<dbReference type="Pfam" id="PF00632">
    <property type="entry name" value="HECT"/>
    <property type="match status" value="1"/>
</dbReference>
<keyword evidence="8" id="KW-1185">Reference proteome</keyword>
<dbReference type="GeneID" id="106808216"/>
<dbReference type="PANTHER" id="PTHR45700">
    <property type="entry name" value="UBIQUITIN-PROTEIN LIGASE E3C"/>
    <property type="match status" value="1"/>
</dbReference>
<accession>A0ABM1E294</accession>
<organism evidence="8 9">
    <name type="scientific">Priapulus caudatus</name>
    <name type="common">Priapulid worm</name>
    <dbReference type="NCBI Taxonomy" id="37621"/>
    <lineage>
        <taxon>Eukaryota</taxon>
        <taxon>Metazoa</taxon>
        <taxon>Ecdysozoa</taxon>
        <taxon>Scalidophora</taxon>
        <taxon>Priapulida</taxon>
        <taxon>Priapulimorpha</taxon>
        <taxon>Priapulimorphida</taxon>
        <taxon>Priapulidae</taxon>
        <taxon>Priapulus</taxon>
    </lineage>
</organism>
<feature type="domain" description="HECT" evidence="7">
    <location>
        <begin position="358"/>
        <end position="699"/>
    </location>
</feature>
<feature type="compositionally biased region" description="Gly residues" evidence="6">
    <location>
        <begin position="14"/>
        <end position="28"/>
    </location>
</feature>
<dbReference type="PROSITE" id="PS50237">
    <property type="entry name" value="HECT"/>
    <property type="match status" value="1"/>
</dbReference>